<evidence type="ECO:0000313" key="2">
    <source>
        <dbReference type="Proteomes" id="UP000722625"/>
    </source>
</evidence>
<evidence type="ECO:0000313" key="1">
    <source>
        <dbReference type="EMBL" id="MBS7234259.1"/>
    </source>
</evidence>
<keyword evidence="2" id="KW-1185">Reference proteome</keyword>
<accession>A0ABS5PIU0</accession>
<name>A0ABS5PIU0_9FLAO</name>
<proteinExistence type="predicted"/>
<reference evidence="1 2" key="1">
    <citation type="journal article" date="2018" name="Int. J. Syst. Evol. Microbiol.">
        <title>Flavobacterium chryseum sp. nov. and Flavobacterium psychroterrae sp. nov., novel environmental bacteria isolated from Antarctica.</title>
        <authorList>
            <person name="Kralova S."/>
            <person name="Svec P."/>
            <person name="Busse H.J."/>
            <person name="Stankova E."/>
            <person name="Vaczi P."/>
            <person name="Sedlacek I."/>
        </authorList>
    </citation>
    <scope>NUCLEOTIDE SEQUENCE [LARGE SCALE GENOMIC DNA]</scope>
    <source>
        <strain evidence="1 2">CCM 8827</strain>
    </source>
</reference>
<sequence length="59" mass="6445">GFTAQIVDSGINMENYSITEVCSHEIAVIRVIESVGTCETTSEFCIECGKQLTEPKTEC</sequence>
<protein>
    <submittedName>
        <fullName evidence="1">Uncharacterized protein</fullName>
    </submittedName>
</protein>
<feature type="non-terminal residue" evidence="1">
    <location>
        <position position="1"/>
    </location>
</feature>
<organism evidence="1 2">
    <name type="scientific">Flavobacterium psychroterrae</name>
    <dbReference type="NCBI Taxonomy" id="2133767"/>
    <lineage>
        <taxon>Bacteria</taxon>
        <taxon>Pseudomonadati</taxon>
        <taxon>Bacteroidota</taxon>
        <taxon>Flavobacteriia</taxon>
        <taxon>Flavobacteriales</taxon>
        <taxon>Flavobacteriaceae</taxon>
        <taxon>Flavobacterium</taxon>
    </lineage>
</organism>
<dbReference type="RefSeq" id="WP_213308244.1">
    <property type="nucleotide sequence ID" value="NZ_JAGYVZ010000067.1"/>
</dbReference>
<dbReference type="EMBL" id="JAGYVZ010000067">
    <property type="protein sequence ID" value="MBS7234259.1"/>
    <property type="molecule type" value="Genomic_DNA"/>
</dbReference>
<gene>
    <name evidence="1" type="ORF">KHA90_25010</name>
</gene>
<dbReference type="Proteomes" id="UP000722625">
    <property type="component" value="Unassembled WGS sequence"/>
</dbReference>
<comment type="caution">
    <text evidence="1">The sequence shown here is derived from an EMBL/GenBank/DDBJ whole genome shotgun (WGS) entry which is preliminary data.</text>
</comment>